<protein>
    <submittedName>
        <fullName evidence="2">Uncharacterized protein</fullName>
    </submittedName>
</protein>
<dbReference type="EMBL" id="CP018477">
    <property type="protein sequence ID" value="ASV74859.1"/>
    <property type="molecule type" value="Genomic_DNA"/>
</dbReference>
<reference evidence="2 3" key="1">
    <citation type="journal article" name="Front. Microbiol.">
        <title>Sugar Metabolism of the First Thermophilic Planctomycete Thermogutta terrifontis: Comparative Genomic and Transcriptomic Approaches.</title>
        <authorList>
            <person name="Elcheninov A.G."/>
            <person name="Menzel P."/>
            <person name="Gudbergsdottir S.R."/>
            <person name="Slesarev A.I."/>
            <person name="Kadnikov V.V."/>
            <person name="Krogh A."/>
            <person name="Bonch-Osmolovskaya E.A."/>
            <person name="Peng X."/>
            <person name="Kublanov I.V."/>
        </authorList>
    </citation>
    <scope>NUCLEOTIDE SEQUENCE [LARGE SCALE GENOMIC DNA]</scope>
    <source>
        <strain evidence="2 3">R1</strain>
    </source>
</reference>
<accession>A0A286RFX0</accession>
<proteinExistence type="predicted"/>
<evidence type="ECO:0000313" key="2">
    <source>
        <dbReference type="EMBL" id="ASV74859.1"/>
    </source>
</evidence>
<dbReference type="AlphaFoldDB" id="A0A286RFX0"/>
<gene>
    <name evidence="2" type="ORF">THTE_2257</name>
</gene>
<evidence type="ECO:0000313" key="3">
    <source>
        <dbReference type="Proteomes" id="UP000215086"/>
    </source>
</evidence>
<sequence length="57" mass="6638">MISFKGDEMGKGPAGRRGFGDRNHNWMKSLPITFSYQMDDECLFIVNEVRHMSKIEE</sequence>
<evidence type="ECO:0000256" key="1">
    <source>
        <dbReference type="SAM" id="MobiDB-lite"/>
    </source>
</evidence>
<keyword evidence="3" id="KW-1185">Reference proteome</keyword>
<dbReference type="KEGG" id="ttf:THTE_2257"/>
<dbReference type="Proteomes" id="UP000215086">
    <property type="component" value="Chromosome"/>
</dbReference>
<name>A0A286RFX0_9BACT</name>
<feature type="compositionally biased region" description="Basic and acidic residues" evidence="1">
    <location>
        <begin position="1"/>
        <end position="10"/>
    </location>
</feature>
<feature type="region of interest" description="Disordered" evidence="1">
    <location>
        <begin position="1"/>
        <end position="21"/>
    </location>
</feature>
<organism evidence="2 3">
    <name type="scientific">Thermogutta terrifontis</name>
    <dbReference type="NCBI Taxonomy" id="1331910"/>
    <lineage>
        <taxon>Bacteria</taxon>
        <taxon>Pseudomonadati</taxon>
        <taxon>Planctomycetota</taxon>
        <taxon>Planctomycetia</taxon>
        <taxon>Pirellulales</taxon>
        <taxon>Thermoguttaceae</taxon>
        <taxon>Thermogutta</taxon>
    </lineage>
</organism>